<proteinExistence type="predicted"/>
<keyword evidence="8" id="KW-0812">Transmembrane</keyword>
<dbReference type="EMBL" id="QURW01000002">
    <property type="protein sequence ID" value="RQD88440.1"/>
    <property type="molecule type" value="Genomic_DNA"/>
</dbReference>
<keyword evidence="4" id="KW-0677">Repeat</keyword>
<dbReference type="Pfam" id="PF13237">
    <property type="entry name" value="Fer4_10"/>
    <property type="match status" value="1"/>
</dbReference>
<evidence type="ECO:0000256" key="1">
    <source>
        <dbReference type="ARBA" id="ARBA00022448"/>
    </source>
</evidence>
<feature type="transmembrane region" description="Helical" evidence="8">
    <location>
        <begin position="81"/>
        <end position="99"/>
    </location>
</feature>
<dbReference type="GO" id="GO:0005886">
    <property type="term" value="C:plasma membrane"/>
    <property type="evidence" value="ECO:0007669"/>
    <property type="project" value="TreeGrafter"/>
</dbReference>
<name>A0A424Z2J2_9BACT</name>
<dbReference type="PROSITE" id="PS00198">
    <property type="entry name" value="4FE4S_FER_1"/>
    <property type="match status" value="1"/>
</dbReference>
<dbReference type="GO" id="GO:0046872">
    <property type="term" value="F:metal ion binding"/>
    <property type="evidence" value="ECO:0007669"/>
    <property type="project" value="UniProtKB-KW"/>
</dbReference>
<dbReference type="GO" id="GO:0051539">
    <property type="term" value="F:4 iron, 4 sulfur cluster binding"/>
    <property type="evidence" value="ECO:0007669"/>
    <property type="project" value="UniProtKB-KW"/>
</dbReference>
<dbReference type="STRING" id="1813019.A2J15_02470"/>
<dbReference type="NCBIfam" id="NF007013">
    <property type="entry name" value="PRK09477.1"/>
    <property type="match status" value="1"/>
</dbReference>
<dbReference type="GeneID" id="44004445"/>
<dbReference type="RefSeq" id="WP_116980478.1">
    <property type="nucleotide sequence ID" value="NZ_CBCSFE010000005.1"/>
</dbReference>
<keyword evidence="8" id="KW-1133">Transmembrane helix</keyword>
<keyword evidence="12" id="KW-1185">Reference proteome</keyword>
<dbReference type="InterPro" id="IPR017896">
    <property type="entry name" value="4Fe4S_Fe-S-bd"/>
</dbReference>
<keyword evidence="8" id="KW-0472">Membrane</keyword>
<feature type="domain" description="4Fe-4S ferredoxin-type" evidence="9">
    <location>
        <begin position="195"/>
        <end position="225"/>
    </location>
</feature>
<dbReference type="PROSITE" id="PS51379">
    <property type="entry name" value="4FE4S_FER_2"/>
    <property type="match status" value="2"/>
</dbReference>
<evidence type="ECO:0000256" key="4">
    <source>
        <dbReference type="ARBA" id="ARBA00022737"/>
    </source>
</evidence>
<feature type="transmembrane region" description="Helical" evidence="8">
    <location>
        <begin position="175"/>
        <end position="194"/>
    </location>
</feature>
<dbReference type="PANTHER" id="PTHR30176">
    <property type="entry name" value="FERREDOXIN-TYPE PROTEIN NAPH"/>
    <property type="match status" value="1"/>
</dbReference>
<gene>
    <name evidence="11" type="primary">napH</name>
    <name evidence="10" type="ORF">A2J15_002840</name>
    <name evidence="11" type="ORF">DZD40_00825</name>
</gene>
<dbReference type="InterPro" id="IPR051684">
    <property type="entry name" value="Electron_Trans/Redox"/>
</dbReference>
<dbReference type="AlphaFoldDB" id="A0A424Z2J2"/>
<accession>A0A424Z2J2</accession>
<dbReference type="InterPro" id="IPR017900">
    <property type="entry name" value="4Fe4S_Fe_S_CS"/>
</dbReference>
<dbReference type="OrthoDB" id="9784262at2"/>
<evidence type="ECO:0000256" key="3">
    <source>
        <dbReference type="ARBA" id="ARBA00022723"/>
    </source>
</evidence>
<evidence type="ECO:0000256" key="7">
    <source>
        <dbReference type="ARBA" id="ARBA00023014"/>
    </source>
</evidence>
<evidence type="ECO:0000313" key="13">
    <source>
        <dbReference type="Proteomes" id="UP000286095"/>
    </source>
</evidence>
<evidence type="ECO:0000256" key="5">
    <source>
        <dbReference type="ARBA" id="ARBA00022982"/>
    </source>
</evidence>
<feature type="domain" description="4Fe-4S ferredoxin-type" evidence="9">
    <location>
        <begin position="226"/>
        <end position="255"/>
    </location>
</feature>
<keyword evidence="3" id="KW-0479">Metal-binding</keyword>
<dbReference type="Proteomes" id="UP000286095">
    <property type="component" value="Unassembled WGS sequence"/>
</dbReference>
<dbReference type="KEGG" id="chw:A2J15_002840"/>
<keyword evidence="7" id="KW-0411">Iron-sulfur</keyword>
<feature type="transmembrane region" description="Helical" evidence="8">
    <location>
        <begin position="148"/>
        <end position="169"/>
    </location>
</feature>
<keyword evidence="2" id="KW-0004">4Fe-4S</keyword>
<feature type="transmembrane region" description="Helical" evidence="8">
    <location>
        <begin position="119"/>
        <end position="136"/>
    </location>
</feature>
<reference evidence="12 13" key="1">
    <citation type="submission" date="2018-08" db="EMBL/GenBank/DDBJ databases">
        <title>Survival mechanisms of Campylobacter hepaticus identified by genomic analysis and comparative transcriptomic analysis of in vivo and in vitro derived bacteria.</title>
        <authorList>
            <person name="Van T.T.H."/>
            <person name="Moore R.J."/>
        </authorList>
    </citation>
    <scope>NUCLEOTIDE SEQUENCE [LARGE SCALE GENOMIC DNA]</scope>
    <source>
        <strain evidence="11 13">54L</strain>
        <strain evidence="10 12">HV10</strain>
    </source>
</reference>
<dbReference type="InterPro" id="IPR011886">
    <property type="entry name" value="NapH_MauN"/>
</dbReference>
<keyword evidence="6" id="KW-0408">Iron</keyword>
<evidence type="ECO:0000259" key="9">
    <source>
        <dbReference type="PROSITE" id="PS51379"/>
    </source>
</evidence>
<evidence type="ECO:0000313" key="11">
    <source>
        <dbReference type="EMBL" id="RQD88440.1"/>
    </source>
</evidence>
<evidence type="ECO:0000256" key="6">
    <source>
        <dbReference type="ARBA" id="ARBA00023004"/>
    </source>
</evidence>
<keyword evidence="1" id="KW-0813">Transport</keyword>
<dbReference type="Proteomes" id="UP000093205">
    <property type="component" value="Chromosome"/>
</dbReference>
<dbReference type="SUPFAM" id="SSF54862">
    <property type="entry name" value="4Fe-4S ferredoxins"/>
    <property type="match status" value="1"/>
</dbReference>
<dbReference type="NCBIfam" id="TIGR02163">
    <property type="entry name" value="napH"/>
    <property type="match status" value="1"/>
</dbReference>
<keyword evidence="5" id="KW-0249">Electron transport</keyword>
<evidence type="ECO:0000313" key="10">
    <source>
        <dbReference type="EMBL" id="AXP08662.1"/>
    </source>
</evidence>
<dbReference type="EMBL" id="CP031611">
    <property type="protein sequence ID" value="AXP08662.1"/>
    <property type="molecule type" value="Genomic_DNA"/>
</dbReference>
<protein>
    <submittedName>
        <fullName evidence="11">Quinol dehydrogenase ferredoxin subunit NapH</fullName>
    </submittedName>
</protein>
<evidence type="ECO:0000256" key="2">
    <source>
        <dbReference type="ARBA" id="ARBA00022485"/>
    </source>
</evidence>
<evidence type="ECO:0000256" key="8">
    <source>
        <dbReference type="SAM" id="Phobius"/>
    </source>
</evidence>
<dbReference type="PANTHER" id="PTHR30176:SF3">
    <property type="entry name" value="FERREDOXIN-TYPE PROTEIN NAPH"/>
    <property type="match status" value="1"/>
</dbReference>
<feature type="transmembrane region" description="Helical" evidence="8">
    <location>
        <begin position="49"/>
        <end position="74"/>
    </location>
</feature>
<sequence length="261" mass="29925">MMRYLLARRIVQFGILALFSFESTNFILQGNLSSSKLFNTIPLSDPFAFLQIVLASWSIDFMVLIGALIIFFIYGLLLGRVFCSWVCPVNLITDFAAFIRNRFAFKNKFLILPKNLRYFVLALVLILSFVFSLPVFESFSYIAIIHRGIIFATSSWLFVAFILFCIDVFLSPRAICSHFCPLGAFYAFISYFALLKIKHNSDKCTQCYKCIHICPEKQVLWMIGKKSASVTSGECIRCARCIEVCNDDALNFNIFDLRNKK</sequence>
<dbReference type="Pfam" id="PF12801">
    <property type="entry name" value="Fer4_5"/>
    <property type="match status" value="2"/>
</dbReference>
<dbReference type="Gene3D" id="3.30.70.20">
    <property type="match status" value="1"/>
</dbReference>
<organism evidence="11 13">
    <name type="scientific">Campylobacter hepaticus</name>
    <dbReference type="NCBI Taxonomy" id="1813019"/>
    <lineage>
        <taxon>Bacteria</taxon>
        <taxon>Pseudomonadati</taxon>
        <taxon>Campylobacterota</taxon>
        <taxon>Epsilonproteobacteria</taxon>
        <taxon>Campylobacterales</taxon>
        <taxon>Campylobacteraceae</taxon>
        <taxon>Campylobacter</taxon>
    </lineage>
</organism>
<evidence type="ECO:0000313" key="12">
    <source>
        <dbReference type="Proteomes" id="UP000093205"/>
    </source>
</evidence>